<dbReference type="RefSeq" id="WP_188746039.1">
    <property type="nucleotide sequence ID" value="NZ_BMIJ01000002.1"/>
</dbReference>
<feature type="region of interest" description="Disordered" evidence="1">
    <location>
        <begin position="1"/>
        <end position="26"/>
    </location>
</feature>
<protein>
    <recommendedName>
        <fullName evidence="4">PilZ domain-containing protein</fullName>
    </recommendedName>
</protein>
<dbReference type="EMBL" id="BMIJ01000002">
    <property type="protein sequence ID" value="GGB86228.1"/>
    <property type="molecule type" value="Genomic_DNA"/>
</dbReference>
<evidence type="ECO:0000256" key="1">
    <source>
        <dbReference type="SAM" id="MobiDB-lite"/>
    </source>
</evidence>
<comment type="caution">
    <text evidence="2">The sequence shown here is derived from an EMBL/GenBank/DDBJ whole genome shotgun (WGS) entry which is preliminary data.</text>
</comment>
<accession>A0ABQ1K617</accession>
<evidence type="ECO:0000313" key="2">
    <source>
        <dbReference type="EMBL" id="GGB86228.1"/>
    </source>
</evidence>
<dbReference type="Proteomes" id="UP000629025">
    <property type="component" value="Unassembled WGS sequence"/>
</dbReference>
<evidence type="ECO:0008006" key="4">
    <source>
        <dbReference type="Google" id="ProtNLM"/>
    </source>
</evidence>
<reference evidence="3" key="1">
    <citation type="journal article" date="2019" name="Int. J. Syst. Evol. Microbiol.">
        <title>The Global Catalogue of Microorganisms (GCM) 10K type strain sequencing project: providing services to taxonomists for standard genome sequencing and annotation.</title>
        <authorList>
            <consortium name="The Broad Institute Genomics Platform"/>
            <consortium name="The Broad Institute Genome Sequencing Center for Infectious Disease"/>
            <person name="Wu L."/>
            <person name="Ma J."/>
        </authorList>
    </citation>
    <scope>NUCLEOTIDE SEQUENCE [LARGE SCALE GENOMIC DNA]</scope>
    <source>
        <strain evidence="3">CGMCC 1.15341</strain>
    </source>
</reference>
<keyword evidence="3" id="KW-1185">Reference proteome</keyword>
<sequence>MTSLPSPISYIQHPDNTPLSLDARPALPPNKPPLPLGLICNSLQKLANGTLVEISSPHLAPDMRSLGQIIWCRSLGTRYQLGVAFYSSEDLYTLRMMEQLCHIEHYRHILDTEGQPSTLEHAAREWVEKFAEQFPTEGL</sequence>
<organism evidence="2 3">
    <name type="scientific">Marinobacterium zhoushanense</name>
    <dbReference type="NCBI Taxonomy" id="1679163"/>
    <lineage>
        <taxon>Bacteria</taxon>
        <taxon>Pseudomonadati</taxon>
        <taxon>Pseudomonadota</taxon>
        <taxon>Gammaproteobacteria</taxon>
        <taxon>Oceanospirillales</taxon>
        <taxon>Oceanospirillaceae</taxon>
        <taxon>Marinobacterium</taxon>
    </lineage>
</organism>
<evidence type="ECO:0000313" key="3">
    <source>
        <dbReference type="Proteomes" id="UP000629025"/>
    </source>
</evidence>
<proteinExistence type="predicted"/>
<gene>
    <name evidence="2" type="ORF">GCM10011352_10160</name>
</gene>
<name>A0ABQ1K617_9GAMM</name>